<dbReference type="GO" id="GO:0004252">
    <property type="term" value="F:serine-type endopeptidase activity"/>
    <property type="evidence" value="ECO:0007669"/>
    <property type="project" value="InterPro"/>
</dbReference>
<reference evidence="10" key="1">
    <citation type="submission" date="2019-06" db="EMBL/GenBank/DDBJ databases">
        <authorList>
            <consortium name="Wellcome Sanger Institute Data Sharing"/>
        </authorList>
    </citation>
    <scope>NUCLEOTIDE SEQUENCE [LARGE SCALE GENOMIC DNA]</scope>
</reference>
<dbReference type="InterPro" id="IPR001254">
    <property type="entry name" value="Trypsin_dom"/>
</dbReference>
<dbReference type="InterPro" id="IPR043504">
    <property type="entry name" value="Peptidase_S1_PA_chymotrypsin"/>
</dbReference>
<evidence type="ECO:0000256" key="1">
    <source>
        <dbReference type="ARBA" id="ARBA00022670"/>
    </source>
</evidence>
<reference evidence="10" key="3">
    <citation type="submission" date="2025-09" db="UniProtKB">
        <authorList>
            <consortium name="Ensembl"/>
        </authorList>
    </citation>
    <scope>IDENTIFICATION</scope>
</reference>
<evidence type="ECO:0000256" key="8">
    <source>
        <dbReference type="SAM" id="SignalP"/>
    </source>
</evidence>
<dbReference type="AlphaFoldDB" id="A0A672G861"/>
<dbReference type="GO" id="GO:0006508">
    <property type="term" value="P:proteolysis"/>
    <property type="evidence" value="ECO:0007669"/>
    <property type="project" value="UniProtKB-KW"/>
</dbReference>
<dbReference type="SMART" id="SM00020">
    <property type="entry name" value="Tryp_SPc"/>
    <property type="match status" value="1"/>
</dbReference>
<feature type="signal peptide" evidence="8">
    <location>
        <begin position="1"/>
        <end position="21"/>
    </location>
</feature>
<feature type="domain" description="Peptidase S1" evidence="9">
    <location>
        <begin position="33"/>
        <end position="259"/>
    </location>
</feature>
<dbReference type="Gene3D" id="2.40.10.10">
    <property type="entry name" value="Trypsin-like serine proteases"/>
    <property type="match status" value="1"/>
</dbReference>
<protein>
    <submittedName>
        <fullName evidence="10">Zgc:100868</fullName>
    </submittedName>
</protein>
<feature type="compositionally biased region" description="Low complexity" evidence="7">
    <location>
        <begin position="310"/>
        <end position="323"/>
    </location>
</feature>
<proteinExistence type="predicted"/>
<dbReference type="PANTHER" id="PTHR24253:SF144">
    <property type="entry name" value="CHYMOTRYPSIN-LIKE PROTEASE CTRL-1-RELATED"/>
    <property type="match status" value="1"/>
</dbReference>
<dbReference type="FunFam" id="2.40.10.10:FF:000003">
    <property type="entry name" value="Transmembrane serine protease 3"/>
    <property type="match status" value="1"/>
</dbReference>
<evidence type="ECO:0000256" key="4">
    <source>
        <dbReference type="ARBA" id="ARBA00022825"/>
    </source>
</evidence>
<evidence type="ECO:0000256" key="7">
    <source>
        <dbReference type="SAM" id="MobiDB-lite"/>
    </source>
</evidence>
<dbReference type="SUPFAM" id="SSF50494">
    <property type="entry name" value="Trypsin-like serine proteases"/>
    <property type="match status" value="1"/>
</dbReference>
<dbReference type="PANTHER" id="PTHR24253">
    <property type="entry name" value="TRANSMEMBRANE PROTEASE SERINE"/>
    <property type="match status" value="1"/>
</dbReference>
<dbReference type="Pfam" id="PF00089">
    <property type="entry name" value="Trypsin"/>
    <property type="match status" value="1"/>
</dbReference>
<sequence length="323" mass="35102">MGRLNVLLFQGALLMSCVCMCSVCGIAPQNNRIVGGVVAPDNNWPWQASVLSSSNRHFCGGFLVNDVWVLNSVPDIFIYLAVGRQRQFGSNPNQVIRNVDQIINHPEYNTDTSDNDIALLRLESAVPVNEISIVPICLAAPDSSIHTGVSTFVTGWGTLQEGGGSDLMLSPSQLVPIVGNRQCNCNYGVGRITDNMICAGEEGKDACQGDSGGPLVTKQGDRWVGIGVVSFGFGCARPDFPGVYARVSRYMSWINENIETNQPGYVTVTSTGTDSDLSPFSNVLLFPFLQINKFSRRSRPQWPAVETRPPRTTSVPPTSLWSR</sequence>
<organism evidence="10 11">
    <name type="scientific">Salarias fasciatus</name>
    <name type="common">Jewelled blenny</name>
    <name type="synonym">Blennius fasciatus</name>
    <dbReference type="NCBI Taxonomy" id="181472"/>
    <lineage>
        <taxon>Eukaryota</taxon>
        <taxon>Metazoa</taxon>
        <taxon>Chordata</taxon>
        <taxon>Craniata</taxon>
        <taxon>Vertebrata</taxon>
        <taxon>Euteleostomi</taxon>
        <taxon>Actinopterygii</taxon>
        <taxon>Neopterygii</taxon>
        <taxon>Teleostei</taxon>
        <taxon>Neoteleostei</taxon>
        <taxon>Acanthomorphata</taxon>
        <taxon>Ovalentaria</taxon>
        <taxon>Blenniimorphae</taxon>
        <taxon>Blenniiformes</taxon>
        <taxon>Blennioidei</taxon>
        <taxon>Blenniidae</taxon>
        <taxon>Salariinae</taxon>
        <taxon>Salarias</taxon>
    </lineage>
</organism>
<keyword evidence="5" id="KW-1015">Disulfide bond</keyword>
<evidence type="ECO:0000313" key="11">
    <source>
        <dbReference type="Proteomes" id="UP000472267"/>
    </source>
</evidence>
<dbReference type="CDD" id="cd00190">
    <property type="entry name" value="Tryp_SPc"/>
    <property type="match status" value="1"/>
</dbReference>
<evidence type="ECO:0000313" key="10">
    <source>
        <dbReference type="Ensembl" id="ENSSFAP00005014442.1"/>
    </source>
</evidence>
<keyword evidence="6" id="KW-0325">Glycoprotein</keyword>
<evidence type="ECO:0000256" key="6">
    <source>
        <dbReference type="ARBA" id="ARBA00023180"/>
    </source>
</evidence>
<name>A0A672G861_SALFA</name>
<keyword evidence="1" id="KW-0645">Protease</keyword>
<accession>A0A672G861</accession>
<dbReference type="PRINTS" id="PR00722">
    <property type="entry name" value="CHYMOTRYPSIN"/>
</dbReference>
<dbReference type="PROSITE" id="PS50240">
    <property type="entry name" value="TRYPSIN_DOM"/>
    <property type="match status" value="1"/>
</dbReference>
<dbReference type="Proteomes" id="UP000472267">
    <property type="component" value="Chromosome 4"/>
</dbReference>
<feature type="region of interest" description="Disordered" evidence="7">
    <location>
        <begin position="299"/>
        <end position="323"/>
    </location>
</feature>
<keyword evidence="11" id="KW-1185">Reference proteome</keyword>
<dbReference type="PROSITE" id="PS00135">
    <property type="entry name" value="TRYPSIN_SER"/>
    <property type="match status" value="1"/>
</dbReference>
<evidence type="ECO:0000256" key="2">
    <source>
        <dbReference type="ARBA" id="ARBA00022729"/>
    </source>
</evidence>
<dbReference type="InterPro" id="IPR009003">
    <property type="entry name" value="Peptidase_S1_PA"/>
</dbReference>
<keyword evidence="3" id="KW-0378">Hydrolase</keyword>
<evidence type="ECO:0000259" key="9">
    <source>
        <dbReference type="PROSITE" id="PS50240"/>
    </source>
</evidence>
<reference evidence="10" key="2">
    <citation type="submission" date="2025-08" db="UniProtKB">
        <authorList>
            <consortium name="Ensembl"/>
        </authorList>
    </citation>
    <scope>IDENTIFICATION</scope>
</reference>
<evidence type="ECO:0000256" key="3">
    <source>
        <dbReference type="ARBA" id="ARBA00022801"/>
    </source>
</evidence>
<dbReference type="InterPro" id="IPR001314">
    <property type="entry name" value="Peptidase_S1A"/>
</dbReference>
<keyword evidence="4" id="KW-0720">Serine protease</keyword>
<dbReference type="InterPro" id="IPR033116">
    <property type="entry name" value="TRYPSIN_SER"/>
</dbReference>
<evidence type="ECO:0000256" key="5">
    <source>
        <dbReference type="ARBA" id="ARBA00023157"/>
    </source>
</evidence>
<keyword evidence="2 8" id="KW-0732">Signal</keyword>
<dbReference type="PROSITE" id="PS51257">
    <property type="entry name" value="PROKAR_LIPOPROTEIN"/>
    <property type="match status" value="1"/>
</dbReference>
<dbReference type="Ensembl" id="ENSSFAT00005015044.1">
    <property type="protein sequence ID" value="ENSSFAP00005014442.1"/>
    <property type="gene ID" value="ENSSFAG00005007730.1"/>
</dbReference>
<feature type="chain" id="PRO_5025602077" evidence="8">
    <location>
        <begin position="22"/>
        <end position="323"/>
    </location>
</feature>